<dbReference type="Proteomes" id="UP000823775">
    <property type="component" value="Unassembled WGS sequence"/>
</dbReference>
<reference evidence="1 2" key="1">
    <citation type="journal article" date="2021" name="BMC Genomics">
        <title>Datura genome reveals duplications of psychoactive alkaloid biosynthetic genes and high mutation rate following tissue culture.</title>
        <authorList>
            <person name="Rajewski A."/>
            <person name="Carter-House D."/>
            <person name="Stajich J."/>
            <person name="Litt A."/>
        </authorList>
    </citation>
    <scope>NUCLEOTIDE SEQUENCE [LARGE SCALE GENOMIC DNA]</scope>
    <source>
        <strain evidence="1">AR-01</strain>
    </source>
</reference>
<sequence>MRVFLSDYECGQSGASPRSSMKLSQRPLLLRKGQMEATVIPHRRAMELSSLMAECESHSTPRTRFSSLPNTPSSTADLLLYSPNVGGSVDILCQNARKP</sequence>
<evidence type="ECO:0000313" key="1">
    <source>
        <dbReference type="EMBL" id="MCD9640466.1"/>
    </source>
</evidence>
<comment type="caution">
    <text evidence="1">The sequence shown here is derived from an EMBL/GenBank/DDBJ whole genome shotgun (WGS) entry which is preliminary data.</text>
</comment>
<dbReference type="EMBL" id="JACEIK010003131">
    <property type="protein sequence ID" value="MCD9640466.1"/>
    <property type="molecule type" value="Genomic_DNA"/>
</dbReference>
<gene>
    <name evidence="1" type="ORF">HAX54_025803</name>
</gene>
<protein>
    <submittedName>
        <fullName evidence="1">Uncharacterized protein</fullName>
    </submittedName>
</protein>
<keyword evidence="2" id="KW-1185">Reference proteome</keyword>
<accession>A0ABS8V064</accession>
<name>A0ABS8V064_DATST</name>
<organism evidence="1 2">
    <name type="scientific">Datura stramonium</name>
    <name type="common">Jimsonweed</name>
    <name type="synonym">Common thornapple</name>
    <dbReference type="NCBI Taxonomy" id="4076"/>
    <lineage>
        <taxon>Eukaryota</taxon>
        <taxon>Viridiplantae</taxon>
        <taxon>Streptophyta</taxon>
        <taxon>Embryophyta</taxon>
        <taxon>Tracheophyta</taxon>
        <taxon>Spermatophyta</taxon>
        <taxon>Magnoliopsida</taxon>
        <taxon>eudicotyledons</taxon>
        <taxon>Gunneridae</taxon>
        <taxon>Pentapetalae</taxon>
        <taxon>asterids</taxon>
        <taxon>lamiids</taxon>
        <taxon>Solanales</taxon>
        <taxon>Solanaceae</taxon>
        <taxon>Solanoideae</taxon>
        <taxon>Datureae</taxon>
        <taxon>Datura</taxon>
    </lineage>
</organism>
<evidence type="ECO:0000313" key="2">
    <source>
        <dbReference type="Proteomes" id="UP000823775"/>
    </source>
</evidence>
<proteinExistence type="predicted"/>